<reference evidence="4" key="1">
    <citation type="journal article" date="2020" name="Stud. Mycol.">
        <title>101 Dothideomycetes genomes: A test case for predicting lifestyles and emergence of pathogens.</title>
        <authorList>
            <person name="Haridas S."/>
            <person name="Albert R."/>
            <person name="Binder M."/>
            <person name="Bloem J."/>
            <person name="LaButti K."/>
            <person name="Salamov A."/>
            <person name="Andreopoulos B."/>
            <person name="Baker S."/>
            <person name="Barry K."/>
            <person name="Bills G."/>
            <person name="Bluhm B."/>
            <person name="Cannon C."/>
            <person name="Castanera R."/>
            <person name="Culley D."/>
            <person name="Daum C."/>
            <person name="Ezra D."/>
            <person name="Gonzalez J."/>
            <person name="Henrissat B."/>
            <person name="Kuo A."/>
            <person name="Liang C."/>
            <person name="Lipzen A."/>
            <person name="Lutzoni F."/>
            <person name="Magnuson J."/>
            <person name="Mondo S."/>
            <person name="Nolan M."/>
            <person name="Ohm R."/>
            <person name="Pangilinan J."/>
            <person name="Park H.-J."/>
            <person name="Ramirez L."/>
            <person name="Alfaro M."/>
            <person name="Sun H."/>
            <person name="Tritt A."/>
            <person name="Yoshinaga Y."/>
            <person name="Zwiers L.-H."/>
            <person name="Turgeon B."/>
            <person name="Goodwin S."/>
            <person name="Spatafora J."/>
            <person name="Crous P."/>
            <person name="Grigoriev I."/>
        </authorList>
    </citation>
    <scope>NUCLEOTIDE SEQUENCE [LARGE SCALE GENOMIC DNA]</scope>
    <source>
        <strain evidence="4">CBS 304.66</strain>
    </source>
</reference>
<feature type="signal peptide" evidence="2">
    <location>
        <begin position="1"/>
        <end position="23"/>
    </location>
</feature>
<organism evidence="3 4">
    <name type="scientific">Lojkania enalia</name>
    <dbReference type="NCBI Taxonomy" id="147567"/>
    <lineage>
        <taxon>Eukaryota</taxon>
        <taxon>Fungi</taxon>
        <taxon>Dikarya</taxon>
        <taxon>Ascomycota</taxon>
        <taxon>Pezizomycotina</taxon>
        <taxon>Dothideomycetes</taxon>
        <taxon>Pleosporomycetidae</taxon>
        <taxon>Pleosporales</taxon>
        <taxon>Pleosporales incertae sedis</taxon>
        <taxon>Lojkania</taxon>
    </lineage>
</organism>
<accession>A0A9P4KHG4</accession>
<dbReference type="OrthoDB" id="4589875at2759"/>
<keyword evidence="1" id="KW-0812">Transmembrane</keyword>
<dbReference type="AlphaFoldDB" id="A0A9P4KHG4"/>
<protein>
    <submittedName>
        <fullName evidence="3">Uncharacterized protein</fullName>
    </submittedName>
</protein>
<feature type="chain" id="PRO_5040347765" evidence="2">
    <location>
        <begin position="24"/>
        <end position="253"/>
    </location>
</feature>
<proteinExistence type="predicted"/>
<evidence type="ECO:0000256" key="2">
    <source>
        <dbReference type="SAM" id="SignalP"/>
    </source>
</evidence>
<evidence type="ECO:0000313" key="3">
    <source>
        <dbReference type="EMBL" id="KAF2268928.1"/>
    </source>
</evidence>
<keyword evidence="1" id="KW-1133">Transmembrane helix</keyword>
<keyword evidence="2" id="KW-0732">Signal</keyword>
<dbReference type="EMBL" id="ML986584">
    <property type="protein sequence ID" value="KAF2268928.1"/>
    <property type="molecule type" value="Genomic_DNA"/>
</dbReference>
<dbReference type="Proteomes" id="UP000800093">
    <property type="component" value="Unassembled WGS sequence"/>
</dbReference>
<evidence type="ECO:0000313" key="4">
    <source>
        <dbReference type="Proteomes" id="UP000800093"/>
    </source>
</evidence>
<feature type="transmembrane region" description="Helical" evidence="1">
    <location>
        <begin position="231"/>
        <end position="252"/>
    </location>
</feature>
<sequence>MAPSRSFTLCCLLLSVVSTSAYAESLGRIGKRTAPLSPRQEVCDTPGWIPACPGLFACIPPGGICCSDGFTYVMPPRTCPEGTEPVATAIVSESASITTALPVSTPSAEYTWYTYTITYYYYYYYYTYFALSYDLTSSQSTYYTTVSLTATDDVEAGSSFSALSATLSYDIPTQTATPTYGSTLIATPTATTASATFIPYPTSNGTIPSATPPPQFTGAANSLRIGKGSSYGSILMLIAGAMMTIPGALMIWL</sequence>
<keyword evidence="4" id="KW-1185">Reference proteome</keyword>
<gene>
    <name evidence="3" type="ORF">CC78DRAFT_565049</name>
</gene>
<evidence type="ECO:0000256" key="1">
    <source>
        <dbReference type="SAM" id="Phobius"/>
    </source>
</evidence>
<keyword evidence="1" id="KW-0472">Membrane</keyword>
<name>A0A9P4KHG4_9PLEO</name>
<comment type="caution">
    <text evidence="3">The sequence shown here is derived from an EMBL/GenBank/DDBJ whole genome shotgun (WGS) entry which is preliminary data.</text>
</comment>